<name>A0A1I4HCA7_9BACI</name>
<evidence type="ECO:0000256" key="1">
    <source>
        <dbReference type="SAM" id="MobiDB-lite"/>
    </source>
</evidence>
<evidence type="ECO:0000313" key="3">
    <source>
        <dbReference type="Proteomes" id="UP000198565"/>
    </source>
</evidence>
<sequence>MNSDKRDGTQHHVHHKKRGAKTFRRGKALAFLERLKLKRSTIQQQLDQPEFQSIQQILIGELKAIDMMMEEFKQLFELQETDTNNQKGCEEQNEEN</sequence>
<accession>A0A1I4HCA7</accession>
<dbReference type="Proteomes" id="UP000198565">
    <property type="component" value="Unassembled WGS sequence"/>
</dbReference>
<gene>
    <name evidence="2" type="ORF">SAMN04487943_101349</name>
</gene>
<protein>
    <submittedName>
        <fullName evidence="2">Uncharacterized protein</fullName>
    </submittedName>
</protein>
<dbReference type="EMBL" id="FOTR01000001">
    <property type="protein sequence ID" value="SFL39795.1"/>
    <property type="molecule type" value="Genomic_DNA"/>
</dbReference>
<organism evidence="2 3">
    <name type="scientific">Gracilibacillus orientalis</name>
    <dbReference type="NCBI Taxonomy" id="334253"/>
    <lineage>
        <taxon>Bacteria</taxon>
        <taxon>Bacillati</taxon>
        <taxon>Bacillota</taxon>
        <taxon>Bacilli</taxon>
        <taxon>Bacillales</taxon>
        <taxon>Bacillaceae</taxon>
        <taxon>Gracilibacillus</taxon>
    </lineage>
</organism>
<dbReference type="RefSeq" id="WP_091480251.1">
    <property type="nucleotide sequence ID" value="NZ_FOTR01000001.1"/>
</dbReference>
<feature type="region of interest" description="Disordered" evidence="1">
    <location>
        <begin position="1"/>
        <end position="22"/>
    </location>
</feature>
<feature type="compositionally biased region" description="Basic and acidic residues" evidence="1">
    <location>
        <begin position="1"/>
        <end position="10"/>
    </location>
</feature>
<dbReference type="OrthoDB" id="2617663at2"/>
<reference evidence="3" key="1">
    <citation type="submission" date="2016-10" db="EMBL/GenBank/DDBJ databases">
        <authorList>
            <person name="Varghese N."/>
            <person name="Submissions S."/>
        </authorList>
    </citation>
    <scope>NUCLEOTIDE SEQUENCE [LARGE SCALE GENOMIC DNA]</scope>
    <source>
        <strain evidence="3">CGMCC 1.4250</strain>
    </source>
</reference>
<proteinExistence type="predicted"/>
<evidence type="ECO:0000313" key="2">
    <source>
        <dbReference type="EMBL" id="SFL39795.1"/>
    </source>
</evidence>
<feature type="compositionally biased region" description="Basic residues" evidence="1">
    <location>
        <begin position="11"/>
        <end position="22"/>
    </location>
</feature>
<dbReference type="STRING" id="334253.SAMN04487943_101349"/>
<dbReference type="AlphaFoldDB" id="A0A1I4HCA7"/>
<keyword evidence="3" id="KW-1185">Reference proteome</keyword>